<gene>
    <name evidence="20" type="ORF">CVLEPA_LOCUS23509</name>
</gene>
<evidence type="ECO:0000256" key="8">
    <source>
        <dbReference type="ARBA" id="ARBA00022737"/>
    </source>
</evidence>
<evidence type="ECO:0000256" key="4">
    <source>
        <dbReference type="ARBA" id="ARBA00022525"/>
    </source>
</evidence>
<feature type="transmembrane region" description="Helical" evidence="15">
    <location>
        <begin position="3043"/>
        <end position="3065"/>
    </location>
</feature>
<dbReference type="PROSITE" id="PS50261">
    <property type="entry name" value="G_PROTEIN_RECEP_F2_4"/>
    <property type="match status" value="1"/>
</dbReference>
<dbReference type="InterPro" id="IPR000203">
    <property type="entry name" value="GPS"/>
</dbReference>
<feature type="domain" description="GAIN-B" evidence="17">
    <location>
        <begin position="2698"/>
        <end position="2868"/>
    </location>
</feature>
<dbReference type="Gene3D" id="2.60.220.50">
    <property type="match status" value="1"/>
</dbReference>
<evidence type="ECO:0000256" key="1">
    <source>
        <dbReference type="ARBA" id="ARBA00004613"/>
    </source>
</evidence>
<feature type="domain" description="Fibronectin type-III" evidence="19">
    <location>
        <begin position="914"/>
        <end position="1002"/>
    </location>
</feature>
<feature type="domain" description="EGF-like" evidence="16">
    <location>
        <begin position="1645"/>
        <end position="1685"/>
    </location>
</feature>
<dbReference type="InterPro" id="IPR000832">
    <property type="entry name" value="GPCR_2_secretin-like"/>
</dbReference>
<dbReference type="InterPro" id="IPR057244">
    <property type="entry name" value="GAIN_B"/>
</dbReference>
<comment type="caution">
    <text evidence="14">Lacks conserved residue(s) required for the propagation of feature annotation.</text>
</comment>
<feature type="transmembrane region" description="Helical" evidence="15">
    <location>
        <begin position="2909"/>
        <end position="2928"/>
    </location>
</feature>
<dbReference type="Pfam" id="PF07645">
    <property type="entry name" value="EGF_CA"/>
    <property type="match status" value="3"/>
</dbReference>
<evidence type="ECO:0000259" key="16">
    <source>
        <dbReference type="PROSITE" id="PS50026"/>
    </source>
</evidence>
<feature type="domain" description="EGF-like" evidence="16">
    <location>
        <begin position="2131"/>
        <end position="2171"/>
    </location>
</feature>
<dbReference type="InterPro" id="IPR003961">
    <property type="entry name" value="FN3_dom"/>
</dbReference>
<feature type="domain" description="EGF-like" evidence="16">
    <location>
        <begin position="1768"/>
        <end position="1804"/>
    </location>
</feature>
<evidence type="ECO:0000256" key="2">
    <source>
        <dbReference type="ARBA" id="ARBA00004651"/>
    </source>
</evidence>
<evidence type="ECO:0000256" key="5">
    <source>
        <dbReference type="ARBA" id="ARBA00022536"/>
    </source>
</evidence>
<evidence type="ECO:0000256" key="14">
    <source>
        <dbReference type="PROSITE-ProRule" id="PRU00076"/>
    </source>
</evidence>
<feature type="domain" description="Fibronectin type-III" evidence="19">
    <location>
        <begin position="827"/>
        <end position="913"/>
    </location>
</feature>
<dbReference type="SUPFAM" id="SSF57184">
    <property type="entry name" value="Growth factor receptor domain"/>
    <property type="match status" value="5"/>
</dbReference>
<dbReference type="PROSITE" id="PS00010">
    <property type="entry name" value="ASX_HYDROXYL"/>
    <property type="match status" value="18"/>
</dbReference>
<organism evidence="20 21">
    <name type="scientific">Clavelina lepadiformis</name>
    <name type="common">Light-bulb sea squirt</name>
    <name type="synonym">Ascidia lepadiformis</name>
    <dbReference type="NCBI Taxonomy" id="159417"/>
    <lineage>
        <taxon>Eukaryota</taxon>
        <taxon>Metazoa</taxon>
        <taxon>Chordata</taxon>
        <taxon>Tunicata</taxon>
        <taxon>Ascidiacea</taxon>
        <taxon>Aplousobranchia</taxon>
        <taxon>Clavelinidae</taxon>
        <taxon>Clavelina</taxon>
    </lineage>
</organism>
<dbReference type="InterPro" id="IPR017981">
    <property type="entry name" value="GPCR_2-like_7TM"/>
</dbReference>
<feature type="domain" description="EGF-like" evidence="16">
    <location>
        <begin position="1890"/>
        <end position="1927"/>
    </location>
</feature>
<reference evidence="20 21" key="1">
    <citation type="submission" date="2024-02" db="EMBL/GenBank/DDBJ databases">
        <authorList>
            <person name="Daric V."/>
            <person name="Darras S."/>
        </authorList>
    </citation>
    <scope>NUCLEOTIDE SEQUENCE [LARGE SCALE GENOMIC DNA]</scope>
</reference>
<feature type="domain" description="EGF-like" evidence="16">
    <location>
        <begin position="2172"/>
        <end position="2212"/>
    </location>
</feature>
<feature type="domain" description="EGF-like" evidence="16">
    <location>
        <begin position="2460"/>
        <end position="2499"/>
    </location>
</feature>
<keyword evidence="21" id="KW-1185">Reference proteome</keyword>
<comment type="subcellular location">
    <subcellularLocation>
        <location evidence="2">Cell membrane</location>
        <topology evidence="2">Multi-pass membrane protein</topology>
    </subcellularLocation>
    <subcellularLocation>
        <location evidence="1">Secreted</location>
    </subcellularLocation>
</comment>
<feature type="domain" description="EGF-like" evidence="16">
    <location>
        <begin position="2377"/>
        <end position="2416"/>
    </location>
</feature>
<evidence type="ECO:0000256" key="15">
    <source>
        <dbReference type="SAM" id="Phobius"/>
    </source>
</evidence>
<feature type="domain" description="EGF-like" evidence="16">
    <location>
        <begin position="2336"/>
        <end position="2376"/>
    </location>
</feature>
<evidence type="ECO:0000259" key="17">
    <source>
        <dbReference type="PROSITE" id="PS50221"/>
    </source>
</evidence>
<feature type="domain" description="Fibronectin type-III" evidence="19">
    <location>
        <begin position="1283"/>
        <end position="1370"/>
    </location>
</feature>
<evidence type="ECO:0000313" key="21">
    <source>
        <dbReference type="Proteomes" id="UP001642483"/>
    </source>
</evidence>
<comment type="caution">
    <text evidence="20">The sequence shown here is derived from an EMBL/GenBank/DDBJ whole genome shotgun (WGS) entry which is preliminary data.</text>
</comment>
<feature type="domain" description="Fibronectin type-III" evidence="19">
    <location>
        <begin position="654"/>
        <end position="742"/>
    </location>
</feature>
<dbReference type="PROSITE" id="PS50221">
    <property type="entry name" value="GAIN_B"/>
    <property type="match status" value="1"/>
</dbReference>
<evidence type="ECO:0000313" key="20">
    <source>
        <dbReference type="EMBL" id="CAK8690967.1"/>
    </source>
</evidence>
<feature type="domain" description="EGF-like" evidence="16">
    <location>
        <begin position="1969"/>
        <end position="2008"/>
    </location>
</feature>
<evidence type="ECO:0000256" key="12">
    <source>
        <dbReference type="ARBA" id="ARBA00023157"/>
    </source>
</evidence>
<dbReference type="PROSITE" id="PS01186">
    <property type="entry name" value="EGF_2"/>
    <property type="match status" value="15"/>
</dbReference>
<keyword evidence="4" id="KW-0964">Secreted</keyword>
<keyword evidence="10 15" id="KW-1133">Transmembrane helix</keyword>
<evidence type="ECO:0000256" key="11">
    <source>
        <dbReference type="ARBA" id="ARBA00023136"/>
    </source>
</evidence>
<dbReference type="EMBL" id="CAWYQH010000119">
    <property type="protein sequence ID" value="CAK8690967.1"/>
    <property type="molecule type" value="Genomic_DNA"/>
</dbReference>
<evidence type="ECO:0000259" key="19">
    <source>
        <dbReference type="PROSITE" id="PS50853"/>
    </source>
</evidence>
<keyword evidence="12" id="KW-1015">Disulfide bond</keyword>
<accession>A0ABP0GGS1</accession>
<proteinExistence type="predicted"/>
<dbReference type="SMART" id="SM00179">
    <property type="entry name" value="EGF_CA"/>
    <property type="match status" value="19"/>
</dbReference>
<feature type="domain" description="Fibronectin type-III" evidence="19">
    <location>
        <begin position="298"/>
        <end position="384"/>
    </location>
</feature>
<feature type="domain" description="EGF-like" evidence="16">
    <location>
        <begin position="2049"/>
        <end position="2089"/>
    </location>
</feature>
<feature type="domain" description="EGF-like" evidence="16">
    <location>
        <begin position="2090"/>
        <end position="2130"/>
    </location>
</feature>
<dbReference type="SUPFAM" id="SSF49265">
    <property type="entry name" value="Fibronectin type III"/>
    <property type="match status" value="9"/>
</dbReference>
<keyword evidence="8" id="KW-0677">Repeat</keyword>
<dbReference type="InterPro" id="IPR000742">
    <property type="entry name" value="EGF"/>
</dbReference>
<feature type="transmembrane region" description="Helical" evidence="15">
    <location>
        <begin position="2871"/>
        <end position="2897"/>
    </location>
</feature>
<dbReference type="InterPro" id="IPR013783">
    <property type="entry name" value="Ig-like_fold"/>
</dbReference>
<dbReference type="Proteomes" id="UP001642483">
    <property type="component" value="Unassembled WGS sequence"/>
</dbReference>
<dbReference type="PANTHER" id="PTHR24042:SF5">
    <property type="entry name" value="EGF-LIKE CALCIUM-BINDING DOMAIN-CONTAINING PROTEIN"/>
    <property type="match status" value="1"/>
</dbReference>
<feature type="domain" description="Fibronectin type-III" evidence="19">
    <location>
        <begin position="566"/>
        <end position="653"/>
    </location>
</feature>
<feature type="domain" description="Fibronectin type-III" evidence="19">
    <location>
        <begin position="470"/>
        <end position="565"/>
    </location>
</feature>
<feature type="transmembrane region" description="Helical" evidence="15">
    <location>
        <begin position="2940"/>
        <end position="2961"/>
    </location>
</feature>
<keyword evidence="5 14" id="KW-0245">EGF-like domain</keyword>
<dbReference type="Gene3D" id="1.20.1070.10">
    <property type="entry name" value="Rhodopsin 7-helix transmembrane proteins"/>
    <property type="match status" value="1"/>
</dbReference>
<dbReference type="Pfam" id="PF12662">
    <property type="entry name" value="cEGF"/>
    <property type="match status" value="1"/>
</dbReference>
<evidence type="ECO:0000256" key="7">
    <source>
        <dbReference type="ARBA" id="ARBA00022729"/>
    </source>
</evidence>
<feature type="domain" description="EGF-like" evidence="16">
    <location>
        <begin position="2009"/>
        <end position="2048"/>
    </location>
</feature>
<dbReference type="Pfam" id="PF00041">
    <property type="entry name" value="fn3"/>
    <property type="match status" value="3"/>
</dbReference>
<dbReference type="InterPro" id="IPR024731">
    <property type="entry name" value="NELL2-like_EGF"/>
</dbReference>
<dbReference type="CDD" id="cd00054">
    <property type="entry name" value="EGF_CA"/>
    <property type="match status" value="18"/>
</dbReference>
<feature type="domain" description="EGF-like" evidence="16">
    <location>
        <begin position="1726"/>
        <end position="1767"/>
    </location>
</feature>
<feature type="domain" description="EGF-like" evidence="16">
    <location>
        <begin position="1807"/>
        <end position="1847"/>
    </location>
</feature>
<dbReference type="InterPro" id="IPR001881">
    <property type="entry name" value="EGF-like_Ca-bd_dom"/>
</dbReference>
<feature type="domain" description="EGF-like" evidence="16">
    <location>
        <begin position="2254"/>
        <end position="2294"/>
    </location>
</feature>
<protein>
    <recommendedName>
        <fullName evidence="22">Protein-tyrosine-phosphatase</fullName>
    </recommendedName>
</protein>
<dbReference type="PROSITE" id="PS50853">
    <property type="entry name" value="FN3"/>
    <property type="match status" value="10"/>
</dbReference>
<dbReference type="PROSITE" id="PS50026">
    <property type="entry name" value="EGF_3"/>
    <property type="match status" value="21"/>
</dbReference>
<dbReference type="InterPro" id="IPR036116">
    <property type="entry name" value="FN3_sf"/>
</dbReference>
<dbReference type="PROSITE" id="PS01187">
    <property type="entry name" value="EGF_CA"/>
    <property type="match status" value="7"/>
</dbReference>
<dbReference type="SMART" id="SM00303">
    <property type="entry name" value="GPS"/>
    <property type="match status" value="1"/>
</dbReference>
<feature type="domain" description="Fibronectin type-III" evidence="19">
    <location>
        <begin position="115"/>
        <end position="204"/>
    </location>
</feature>
<dbReference type="InterPro" id="IPR009030">
    <property type="entry name" value="Growth_fac_rcpt_cys_sf"/>
</dbReference>
<feature type="domain" description="EGF-like" evidence="16">
    <location>
        <begin position="1686"/>
        <end position="1725"/>
    </location>
</feature>
<dbReference type="Pfam" id="PF12947">
    <property type="entry name" value="EGF_3"/>
    <property type="match status" value="14"/>
</dbReference>
<evidence type="ECO:0000256" key="3">
    <source>
        <dbReference type="ARBA" id="ARBA00022475"/>
    </source>
</evidence>
<feature type="domain" description="EGF-like" evidence="16">
    <location>
        <begin position="2418"/>
        <end position="2457"/>
    </location>
</feature>
<dbReference type="SMART" id="SM00060">
    <property type="entry name" value="FN3"/>
    <property type="match status" value="16"/>
</dbReference>
<feature type="domain" description="EGF-like" evidence="16">
    <location>
        <begin position="2295"/>
        <end position="2333"/>
    </location>
</feature>
<dbReference type="InterPro" id="IPR051586">
    <property type="entry name" value="PKC-binding_NELL"/>
</dbReference>
<dbReference type="Gene3D" id="2.60.40.10">
    <property type="entry name" value="Immunoglobulins"/>
    <property type="match status" value="11"/>
</dbReference>
<evidence type="ECO:0000256" key="10">
    <source>
        <dbReference type="ARBA" id="ARBA00022989"/>
    </source>
</evidence>
<feature type="transmembrane region" description="Helical" evidence="15">
    <location>
        <begin position="3085"/>
        <end position="3106"/>
    </location>
</feature>
<keyword evidence="7" id="KW-0732">Signal</keyword>
<feature type="domain" description="EGF-like" evidence="16">
    <location>
        <begin position="1930"/>
        <end position="1968"/>
    </location>
</feature>
<dbReference type="SMART" id="SM00181">
    <property type="entry name" value="EGF"/>
    <property type="match status" value="21"/>
</dbReference>
<dbReference type="CDD" id="cd15040">
    <property type="entry name" value="7tmB2_Adhesion"/>
    <property type="match status" value="1"/>
</dbReference>
<dbReference type="InterPro" id="IPR026823">
    <property type="entry name" value="cEGF"/>
</dbReference>
<feature type="domain" description="Fibronectin type-III" evidence="19">
    <location>
        <begin position="1455"/>
        <end position="1543"/>
    </location>
</feature>
<dbReference type="Pfam" id="PF00002">
    <property type="entry name" value="7tm_2"/>
    <property type="match status" value="1"/>
</dbReference>
<dbReference type="InterPro" id="IPR049883">
    <property type="entry name" value="NOTCH1_EGF-like"/>
</dbReference>
<name>A0ABP0GGS1_CLALP</name>
<evidence type="ECO:0000259" key="18">
    <source>
        <dbReference type="PROSITE" id="PS50261"/>
    </source>
</evidence>
<keyword evidence="9" id="KW-0106">Calcium</keyword>
<keyword evidence="6 15" id="KW-0812">Transmembrane</keyword>
<feature type="domain" description="EGF-like" evidence="16">
    <location>
        <begin position="2213"/>
        <end position="2253"/>
    </location>
</feature>
<sequence>MDFLQIIFTICVVFTIVDKDLRTAKALNTTSSPLSIVNESTIQILDVSDDSFVVKFDAITGAANYVVRYYLGDVTNDTVSNSTSVTITDVSPLENEYLVAIAYMIPTQSAFTNNVSTMIWNFNATLIDSITLSWRTFLSPSTTFFYLYSVLNPDNSQHAVRNVGVPSLTVENLLPATTYTFVVSASVLSGGAFTDTALFSIKQITRTSPPTGFSFLASSDSVSIRWDNVEGAESYESTVYEPTTGSVVANVVGVGTHGVNNAILINLTNGQFYTFEVCAVNSAGSSCGNISINGPLPTPNPPTAESVTQTSINLTYDNVEGATMYNILVEDPSGNVVTNFTESENHALISGLAPGITYDVSLSVIYPAGSSPNALLSQITAPPNVAGINVTSRSSTSLSIEYLQSLGSDRYLIGITETSPFGAARGFTSFGLTALVTGLADGISYSITVSATNSAGSSQPSIITDEFTRSISPPELFFSNTTTSSFNVRWDAQRPNLPTTNYILRVVLSSSGASPAGLSIGFISNTEAKVSGLDAGTVHTVTIQTEDAFGISALATRINHVTLPSITTGLVITDQTSNSLTVVWNLIQSANAYRVTVNNTALPSLVIDKNVTTLSFTATSLVGGQEYEISVFAYNENGFGQASTVKDFTISDPFPSTAQLASNTETSITVNITEVSGVVNYTVRAMLVGAADNITCIAVNKSGCTNTGLLSGRDYLVSVRGIYRSGDQSKFGNETEITAVPSRPTNLNTSSGDFSLNISTETVIGASFYTFAIPSVETVSSANQFATFTGLSSGTIYNITSAATKTTSYGNFTSSTTTLTAKTTQAILSNVLVSDVQPNQFNVSWDAIQGAVGYLVNVVPLDTLTRVVTVASGISLTAVGLKPGIVHNITVQGTYETGNGSESEVVQQITGPTTTMGLTVQAVTANNITVSWNQVDTATSYRVTYSDVSSTAAMSVLTTNFTAFIISGLLEATTYRISVVAINNHLESEQSIELRQITAPLAPTFVANSTTQTTIWAVWSNPSGADSYLVEVLNETSDLTIFATVTSNTFITLTEADGKQPGQNYTLCVRAQTHSNSSGGVTASARTCIKLLTAPGNSSSPIEIASTADSLSIVWEPAVGANDYELTLINLNTSSQVFKSRVGSVTDYTFTGLKPSRLYEATVTGFNRLGAMNFNSSASFITNPETPMVTSANITTTSIEIAWSNVTGAVRSIVSVTRADGLPIEAYCVSVQNNENCVDKILKNLAVISRLNPGTEYIFSISSSSFSKTSAAGRLAQITLPGLPANVEVVDQSPSSIVLTWSSVNGSSQYFATIMDTSSSFFLSSTLNTITFSGLSPGTVYTGFIFASNSAGNGSRSHFSTATVISSGPALTITSISEFSIAISYPAAVGAIGYRISYLPVFGDLPMQMLMTTTYTNATVSPLFSGVRYNIEVAAVYEAGISDESIVVVYTKTEPPSNLQSDASTDGILIRFTAPVGAFNHTITWTGANGEFGMTGLPEQTPLSAFISNIVLGVPYNFSVISHNPDGLASQPAQLINVQAPVLEYTYQARLKATIIFISEYNDPSSMEYITLVNGVTAELRQVLSPINGVGEFILNAIYRGSVVIEFQVNITAPGVLANDVARNIQANIPSNFTFLNATETPSIDLDYCLSNPCPLHSMCSTSMQNFLCTCDSGLFLNQTANRCEDEDECRNNNPCHVDAECTNTFGSFSCACKDGFQGNGNICRNINECAVSILNNCGANAFCTDLSPGFSCSCDSGFTGNGISCVDINECQKTPCHTNASCENSEGSFTCSCFSGFNGDGFACNDIDECISNLSTCSNEALCNNTIGSFSCTCRDGFSGNGTICNDIDECIVGSHNCHDNASCTNSIGSFLCPCKNGFVENNASFCLDVDECLHSNNCHANASCANTIGSFSCVCHDGFSGDGFSCNNIDECLSSPCSDSANCTDTAGSFTCACNSGFSGNGFSCQNINECAETNPCHHNASCTDQSPGFTCTCNNGYSGNGTLCEDINECLNFDVCHANAVCSNNNGSFTCTCDNGYRGDGRNCTDINECLTGNHSCQSYASCNNTEGGYVCSCKDGFTGNGIICMDSDECTDGEDNCHRNAICINTVGSFMCSCDDGYEGNGVVCLQVDECSRNISNCHSNASCSDTEGSFTCACKIGYTGNGLHCFNADECDLGTDLCNDNATCSDTDGSYYCTCNQGFTGNGIVCEDIDECVLNVGDCDPSATCINSQGGFSCSCNPGYSGSGENCVDVDECRLSVINCHSNATCNNTIGNYTCTCNPGYSGDGLTCTDLNECLAETNYCHGNATCTNTDGSFLCNCKEGFTGSGFACADINECDENVHECHLNATCSNTRGNYSCDCNKGFSGDGKECVDINECDILNPCDPNADCNNLVGSYNCVCRGDFAGNGFTCEDTRNPCDSVTCGGNAVCVLTDGETICECNEGFLGNAYELCTERSSNSCEALSCGENATCFYKDGIAVCECSNGFVGNAYESCTEVVCIKSVISEGRVNFTFNRTLPGLIAYSNERCPMGYPQASILCNGGPDATTIPSFALESLAFVSCTNTSIEMVTSNVNLENITTEEVEQILTILNLQTSVVDQITPEDIVNVVETIGLLSDFSDRIQISSMLFENIISIGDHVTQSLIISNNVNFAMMSQEERLLTSLDNLGFQVVLPENQTSLKIMTPSIACEIVDERNTTKTASFEPSVYLQPTSRSQEVPVRIDIPPEALQYVQQENGSLRKKRNAETNTSAVRLVFFAHRTGALFPSGENTSWVGSASLNKEGISNLQEPVKIIHLRVDKAGGRQPNDEPFKLSYVNETCAFWNFSTDAWSTAGCCLVENSNPPECRCNHLTNFAMLLSTYDIPEDVVLSAATTVGCIISIVCLVVTILLLVIPKHIRRKRPTKILINVCINLMLSYIVFLSGIDKRRDIAACVSSAVLLHFFLLSTWFWMAVYAHVLYKSFVQVLSVTWDRYLTKSFVISYGLPLIIVVINVIVTLTNSHHEEEPPICGEDENSDLAVSAMLADNMCWLHSHSLHFSFLLPVGLLLVFNVVIFFLVVRKLTWKRNEVSSSIPKRSVMQQLVVAITIAASLGLVWLLGYFLLLSDNVIYFTVMNWLFTVAVSLQGVCIFLLLCVRKGDIRNVWWPPVYNVLCYPFRGYIAKDNKFTSRTTRTTYRRSTGYALETAKPPKA</sequence>
<keyword evidence="3" id="KW-1003">Cell membrane</keyword>
<feature type="domain" description="G-protein coupled receptors family 2 profile 2" evidence="18">
    <location>
        <begin position="2873"/>
        <end position="3140"/>
    </location>
</feature>
<keyword evidence="13" id="KW-0325">Glycoprotein</keyword>
<dbReference type="InterPro" id="IPR046338">
    <property type="entry name" value="GAIN_dom_sf"/>
</dbReference>
<dbReference type="InterPro" id="IPR000152">
    <property type="entry name" value="EGF-type_Asp/Asn_hydroxyl_site"/>
</dbReference>
<feature type="transmembrane region" description="Helical" evidence="15">
    <location>
        <begin position="3112"/>
        <end position="3138"/>
    </location>
</feature>
<evidence type="ECO:0000256" key="13">
    <source>
        <dbReference type="ARBA" id="ARBA00023180"/>
    </source>
</evidence>
<dbReference type="PANTHER" id="PTHR24042">
    <property type="entry name" value="NEL HOMOLOG"/>
    <property type="match status" value="1"/>
</dbReference>
<evidence type="ECO:0000256" key="9">
    <source>
        <dbReference type="ARBA" id="ARBA00022837"/>
    </source>
</evidence>
<dbReference type="SUPFAM" id="SSF57196">
    <property type="entry name" value="EGF/Laminin"/>
    <property type="match status" value="3"/>
</dbReference>
<feature type="domain" description="Fibronectin type-III" evidence="19">
    <location>
        <begin position="1094"/>
        <end position="1189"/>
    </location>
</feature>
<feature type="domain" description="EGF-like" evidence="16">
    <location>
        <begin position="1848"/>
        <end position="1886"/>
    </location>
</feature>
<evidence type="ECO:0008006" key="22">
    <source>
        <dbReference type="Google" id="ProtNLM"/>
    </source>
</evidence>
<evidence type="ECO:0000256" key="6">
    <source>
        <dbReference type="ARBA" id="ARBA00022692"/>
    </source>
</evidence>
<dbReference type="Gene3D" id="2.10.25.10">
    <property type="entry name" value="Laminin"/>
    <property type="match status" value="20"/>
</dbReference>
<feature type="transmembrane region" description="Helical" evidence="15">
    <location>
        <begin position="2982"/>
        <end position="3001"/>
    </location>
</feature>
<keyword evidence="11 15" id="KW-0472">Membrane</keyword>
<dbReference type="InterPro" id="IPR018097">
    <property type="entry name" value="EGF_Ca-bd_CS"/>
</dbReference>
<dbReference type="CDD" id="cd00063">
    <property type="entry name" value="FN3"/>
    <property type="match status" value="10"/>
</dbReference>